<dbReference type="RefSeq" id="XP_020907584.1">
    <property type="nucleotide sequence ID" value="XM_021051925.2"/>
</dbReference>
<proteinExistence type="predicted"/>
<dbReference type="AlphaFoldDB" id="A0A913XPD6"/>
<dbReference type="SUPFAM" id="SSF55729">
    <property type="entry name" value="Acyl-CoA N-acyltransferases (Nat)"/>
    <property type="match status" value="1"/>
</dbReference>
<dbReference type="Gene3D" id="3.40.630.30">
    <property type="match status" value="1"/>
</dbReference>
<dbReference type="OrthoDB" id="8889733at2759"/>
<dbReference type="InterPro" id="IPR000182">
    <property type="entry name" value="GNAT_dom"/>
</dbReference>
<reference evidence="2" key="1">
    <citation type="submission" date="2022-11" db="UniProtKB">
        <authorList>
            <consortium name="EnsemblMetazoa"/>
        </authorList>
    </citation>
    <scope>IDENTIFICATION</scope>
</reference>
<feature type="domain" description="N-acetyltransferase" evidence="1">
    <location>
        <begin position="7"/>
        <end position="154"/>
    </location>
</feature>
<dbReference type="PANTHER" id="PTHR47403">
    <property type="entry name" value="LOC100145250 PROTEIN"/>
    <property type="match status" value="1"/>
</dbReference>
<dbReference type="InterPro" id="IPR016181">
    <property type="entry name" value="Acyl_CoA_acyltransferase"/>
</dbReference>
<dbReference type="EnsemblMetazoa" id="XM_021051925.2">
    <property type="protein sequence ID" value="XP_020907584.1"/>
    <property type="gene ID" value="LOC110245602"/>
</dbReference>
<dbReference type="Proteomes" id="UP000887567">
    <property type="component" value="Unplaced"/>
</dbReference>
<dbReference type="PROSITE" id="PS51186">
    <property type="entry name" value="GNAT"/>
    <property type="match status" value="1"/>
</dbReference>
<sequence>MNQGSVVTVRFATQDDVDKILHVSEGIYDGRDYLPVVLKQWLNHERKLIYLAEYEGEVIGLQVATIAEDQQSFVTQALRIHPKYRGKKLSYQLTEAVITSIRKSLPQVLKNRSVCSKNSPAFLMFRNKGFKPIMEQRVHALQRLPSDVLTQKCPELCDSELVPLGTKDALELYKSEKLLNIIGSHSVVLVDNVFPHKLPEDAHIVAKKVENTVFVDVSLQEFRNGKFPKSFSQGVLSKRVATDIWICQIYTDDTELYKKHFLRQLNAAAQRIQRKEFIFRFFQSSCSQFDGCKLVKDEISRLKLNCEVESEVRVLLEYDLK</sequence>
<keyword evidence="3" id="KW-1185">Reference proteome</keyword>
<evidence type="ECO:0000259" key="1">
    <source>
        <dbReference type="PROSITE" id="PS51186"/>
    </source>
</evidence>
<dbReference type="CDD" id="cd04301">
    <property type="entry name" value="NAT_SF"/>
    <property type="match status" value="1"/>
</dbReference>
<evidence type="ECO:0000313" key="3">
    <source>
        <dbReference type="Proteomes" id="UP000887567"/>
    </source>
</evidence>
<dbReference type="GeneID" id="110245602"/>
<protein>
    <recommendedName>
        <fullName evidence="1">N-acetyltransferase domain-containing protein</fullName>
    </recommendedName>
</protein>
<dbReference type="PANTHER" id="PTHR47403:SF6">
    <property type="entry name" value="N-ACETYLTRANSFERASE DOMAIN-CONTAINING PROTEIN"/>
    <property type="match status" value="1"/>
</dbReference>
<name>A0A913XPD6_EXADI</name>
<accession>A0A913XPD6</accession>
<organism evidence="2 3">
    <name type="scientific">Exaiptasia diaphana</name>
    <name type="common">Tropical sea anemone</name>
    <name type="synonym">Aiptasia pulchella</name>
    <dbReference type="NCBI Taxonomy" id="2652724"/>
    <lineage>
        <taxon>Eukaryota</taxon>
        <taxon>Metazoa</taxon>
        <taxon>Cnidaria</taxon>
        <taxon>Anthozoa</taxon>
        <taxon>Hexacorallia</taxon>
        <taxon>Actiniaria</taxon>
        <taxon>Aiptasiidae</taxon>
        <taxon>Exaiptasia</taxon>
    </lineage>
</organism>
<evidence type="ECO:0000313" key="2">
    <source>
        <dbReference type="EnsemblMetazoa" id="XP_020907584.1"/>
    </source>
</evidence>
<dbReference type="OMA" id="IIMYEKD"/>
<dbReference type="GO" id="GO:0016747">
    <property type="term" value="F:acyltransferase activity, transferring groups other than amino-acyl groups"/>
    <property type="evidence" value="ECO:0007669"/>
    <property type="project" value="InterPro"/>
</dbReference>
<dbReference type="Pfam" id="PF00583">
    <property type="entry name" value="Acetyltransf_1"/>
    <property type="match status" value="1"/>
</dbReference>
<dbReference type="KEGG" id="epa:110245602"/>